<dbReference type="SUPFAM" id="SSF51126">
    <property type="entry name" value="Pectin lyase-like"/>
    <property type="match status" value="1"/>
</dbReference>
<keyword evidence="3" id="KW-1185">Reference proteome</keyword>
<dbReference type="InterPro" id="IPR001646">
    <property type="entry name" value="5peptide_repeat"/>
</dbReference>
<evidence type="ECO:0000313" key="2">
    <source>
        <dbReference type="EMBL" id="GHG30074.1"/>
    </source>
</evidence>
<dbReference type="EMBL" id="BNAW01000030">
    <property type="protein sequence ID" value="GHG30074.1"/>
    <property type="molecule type" value="Genomic_DNA"/>
</dbReference>
<reference evidence="3" key="1">
    <citation type="journal article" date="2019" name="Int. J. Syst. Evol. Microbiol.">
        <title>The Global Catalogue of Microorganisms (GCM) 10K type strain sequencing project: providing services to taxonomists for standard genome sequencing and annotation.</title>
        <authorList>
            <consortium name="The Broad Institute Genomics Platform"/>
            <consortium name="The Broad Institute Genome Sequencing Center for Infectious Disease"/>
            <person name="Wu L."/>
            <person name="Ma J."/>
        </authorList>
    </citation>
    <scope>NUCLEOTIDE SEQUENCE [LARGE SCALE GENOMIC DNA]</scope>
    <source>
        <strain evidence="3">CGMCC 4.7680</strain>
    </source>
</reference>
<organism evidence="2 3">
    <name type="scientific">Amycolatopsis bullii</name>
    <dbReference type="NCBI Taxonomy" id="941987"/>
    <lineage>
        <taxon>Bacteria</taxon>
        <taxon>Bacillati</taxon>
        <taxon>Actinomycetota</taxon>
        <taxon>Actinomycetes</taxon>
        <taxon>Pseudonocardiales</taxon>
        <taxon>Pseudonocardiaceae</taxon>
        <taxon>Amycolatopsis</taxon>
    </lineage>
</organism>
<dbReference type="PANTHER" id="PTHR47485">
    <property type="entry name" value="THYLAKOID LUMENAL 17.4 KDA PROTEIN, CHLOROPLASTIC"/>
    <property type="match status" value="1"/>
</dbReference>
<protein>
    <recommendedName>
        <fullName evidence="4">Pentapeptide repeat-containing protein</fullName>
    </recommendedName>
</protein>
<dbReference type="Proteomes" id="UP000649955">
    <property type="component" value="Unassembled WGS sequence"/>
</dbReference>
<evidence type="ECO:0008006" key="4">
    <source>
        <dbReference type="Google" id="ProtNLM"/>
    </source>
</evidence>
<keyword evidence="1" id="KW-0677">Repeat</keyword>
<sequence>MLGEADQAGDADKRAAARVEAIKTGLGIGAGTTGIFALLLAVRRQQHTESDATEKNVTELYTKAADQLGSEQAPVRLAGLYALERLAHNNPGQRQSIVNVICAYLRMPFTPPDPKPPAATEDTQLKEHQGRVQEQEVRLAAQRILVQHHQPEVRRTFWTDIDLDLTNAHLIGFTLDRCRVRKASFDGATFAGDAWFREATFTGEAWFVGATFTRDAWFDGVTFTGDAWFGDATFTRDAWFDGVTFTGHAWFVGATFTGRASFDKATFTGDASFGGATFTSGVQFGGASFSKATFTGGASFEGTTFSVASFHLATFTGGASFSGTTFTGHAGFRGATFTGHAGFVGATFTGSVRFVGATFTGNLRFNEAIFTGDASFVGATFTGSVQFDEARFTRIVELDSVTVVGGARFARATFYGRPGDLPDLRALLGTAVMLARTTCRSAIVDPQDLKTVTSRRALPKVSSNAACITHLRGVGRALPADHRSSGTVRQVSVARRWVAAVTICTRRPSLSSSGRRCRH</sequence>
<name>A0ABQ3KJG8_9PSEU</name>
<dbReference type="Pfam" id="PF13576">
    <property type="entry name" value="Pentapeptide_3"/>
    <property type="match status" value="3"/>
</dbReference>
<dbReference type="SUPFAM" id="SSF141571">
    <property type="entry name" value="Pentapeptide repeat-like"/>
    <property type="match status" value="1"/>
</dbReference>
<dbReference type="InterPro" id="IPR011050">
    <property type="entry name" value="Pectin_lyase_fold/virulence"/>
</dbReference>
<accession>A0ABQ3KJG8</accession>
<dbReference type="Gene3D" id="2.160.20.80">
    <property type="entry name" value="E3 ubiquitin-protein ligase SopA"/>
    <property type="match status" value="2"/>
</dbReference>
<evidence type="ECO:0000256" key="1">
    <source>
        <dbReference type="ARBA" id="ARBA00022737"/>
    </source>
</evidence>
<comment type="caution">
    <text evidence="2">The sequence shown here is derived from an EMBL/GenBank/DDBJ whole genome shotgun (WGS) entry which is preliminary data.</text>
</comment>
<evidence type="ECO:0000313" key="3">
    <source>
        <dbReference type="Proteomes" id="UP000649955"/>
    </source>
</evidence>
<gene>
    <name evidence="2" type="ORF">GCM10017567_57400</name>
</gene>
<dbReference type="PANTHER" id="PTHR47485:SF1">
    <property type="entry name" value="THYLAKOID LUMENAL 17.4 KDA PROTEIN, CHLOROPLASTIC"/>
    <property type="match status" value="1"/>
</dbReference>
<proteinExistence type="predicted"/>